<evidence type="ECO:0000313" key="2">
    <source>
        <dbReference type="EMBL" id="KAF6833254.1"/>
    </source>
</evidence>
<dbReference type="AlphaFoldDB" id="A0A8H6NH63"/>
<dbReference type="InterPro" id="IPR002013">
    <property type="entry name" value="SAC_dom"/>
</dbReference>
<protein>
    <submittedName>
        <fullName evidence="2">SacI domain and endonuclease/exonuclease/phosphatase</fullName>
    </submittedName>
</protein>
<evidence type="ECO:0000259" key="1">
    <source>
        <dbReference type="PROSITE" id="PS50275"/>
    </source>
</evidence>
<dbReference type="OrthoDB" id="405996at2759"/>
<gene>
    <name evidence="2" type="ORF">CMUS01_06625</name>
</gene>
<dbReference type="PROSITE" id="PS50275">
    <property type="entry name" value="SAC"/>
    <property type="match status" value="1"/>
</dbReference>
<feature type="non-terminal residue" evidence="2">
    <location>
        <position position="381"/>
    </location>
</feature>
<keyword evidence="3" id="KW-1185">Reference proteome</keyword>
<feature type="domain" description="SAC" evidence="1">
    <location>
        <begin position="196"/>
        <end position="381"/>
    </location>
</feature>
<dbReference type="GO" id="GO:0046856">
    <property type="term" value="P:phosphatidylinositol dephosphorylation"/>
    <property type="evidence" value="ECO:0007669"/>
    <property type="project" value="TreeGrafter"/>
</dbReference>
<dbReference type="PANTHER" id="PTHR45662:SF2">
    <property type="entry name" value="PHOSPHATIDYLINOSITOL-3-PHOSPHATASE SAC1"/>
    <property type="match status" value="1"/>
</dbReference>
<keyword evidence="2" id="KW-0269">Exonuclease</keyword>
<evidence type="ECO:0000313" key="3">
    <source>
        <dbReference type="Proteomes" id="UP000639643"/>
    </source>
</evidence>
<dbReference type="GO" id="GO:0005783">
    <property type="term" value="C:endoplasmic reticulum"/>
    <property type="evidence" value="ECO:0007669"/>
    <property type="project" value="TreeGrafter"/>
</dbReference>
<dbReference type="GO" id="GO:0004527">
    <property type="term" value="F:exonuclease activity"/>
    <property type="evidence" value="ECO:0007669"/>
    <property type="project" value="UniProtKB-KW"/>
</dbReference>
<organism evidence="2 3">
    <name type="scientific">Colletotrichum musicola</name>
    <dbReference type="NCBI Taxonomy" id="2175873"/>
    <lineage>
        <taxon>Eukaryota</taxon>
        <taxon>Fungi</taxon>
        <taxon>Dikarya</taxon>
        <taxon>Ascomycota</taxon>
        <taxon>Pezizomycotina</taxon>
        <taxon>Sordariomycetes</taxon>
        <taxon>Hypocreomycetidae</taxon>
        <taxon>Glomerellales</taxon>
        <taxon>Glomerellaceae</taxon>
        <taxon>Colletotrichum</taxon>
        <taxon>Colletotrichum orchidearum species complex</taxon>
    </lineage>
</organism>
<name>A0A8H6NH63_9PEZI</name>
<dbReference type="Pfam" id="PF02383">
    <property type="entry name" value="Syja_N"/>
    <property type="match status" value="1"/>
</dbReference>
<dbReference type="EMBL" id="WIGM01000220">
    <property type="protein sequence ID" value="KAF6833254.1"/>
    <property type="molecule type" value="Genomic_DNA"/>
</dbReference>
<sequence>MDYSSSGSWPSQVPAPEKSSKLYIRDYPHRAIAIVSSTHALIFRYNFSSTAPANGSLTSLASRSRPKGGDGGPSKCMVEFTQVTKETLADYRPLTPRPIFGTLGLISVEGDVFLSVVTHATRVATLRPGETVERIASVAFFCLNSSEWDDVVSLDPLDSEMSDVNSVYGQNLRGREVTVEHPCTDLRKLLGNDNFDDSFLWNSFMISPLVQFRSRLLPQERDALDSSRFLTSAIRGFCRTMAIPQTSAPLKTRSTGLPSYLTVISRLSSRRAGTRFNSRGIDDDGNVANFVETETIYWSPGGTLFSYAQVRGSVPLFWEQTAELIPGKQNITVIRSPEGAQPAFNKHFDELERAYGAVHVVNLLSEGKPGEAQLSQLYHLA</sequence>
<dbReference type="GO" id="GO:0004519">
    <property type="term" value="F:endonuclease activity"/>
    <property type="evidence" value="ECO:0007669"/>
    <property type="project" value="UniProtKB-KW"/>
</dbReference>
<keyword evidence="2" id="KW-0255">Endonuclease</keyword>
<keyword evidence="2" id="KW-0540">Nuclease</keyword>
<dbReference type="PANTHER" id="PTHR45662">
    <property type="entry name" value="PHOSPHATIDYLINOSITIDE PHOSPHATASE SAC1"/>
    <property type="match status" value="1"/>
</dbReference>
<dbReference type="GO" id="GO:0043812">
    <property type="term" value="F:phosphatidylinositol-4-phosphate phosphatase activity"/>
    <property type="evidence" value="ECO:0007669"/>
    <property type="project" value="TreeGrafter"/>
</dbReference>
<reference evidence="2" key="1">
    <citation type="journal article" date="2020" name="Phytopathology">
        <title>Genome Sequence Resources of Colletotrichum truncatum, C. plurivorum, C. musicola, and C. sojae: Four Species Pathogenic to Soybean (Glycine max).</title>
        <authorList>
            <person name="Rogerio F."/>
            <person name="Boufleur T.R."/>
            <person name="Ciampi-Guillardi M."/>
            <person name="Sukno S.A."/>
            <person name="Thon M.R."/>
            <person name="Massola Junior N.S."/>
            <person name="Baroncelli R."/>
        </authorList>
    </citation>
    <scope>NUCLEOTIDE SEQUENCE</scope>
    <source>
        <strain evidence="2">LFN0074</strain>
    </source>
</reference>
<keyword evidence="2" id="KW-0378">Hydrolase</keyword>
<proteinExistence type="predicted"/>
<comment type="caution">
    <text evidence="2">The sequence shown here is derived from an EMBL/GenBank/DDBJ whole genome shotgun (WGS) entry which is preliminary data.</text>
</comment>
<dbReference type="Proteomes" id="UP000639643">
    <property type="component" value="Unassembled WGS sequence"/>
</dbReference>
<accession>A0A8H6NH63</accession>